<gene>
    <name evidence="2" type="ORF">PSON_ATCC_30995.1.T1070067</name>
</gene>
<organism evidence="2 3">
    <name type="scientific">Paramecium sonneborni</name>
    <dbReference type="NCBI Taxonomy" id="65129"/>
    <lineage>
        <taxon>Eukaryota</taxon>
        <taxon>Sar</taxon>
        <taxon>Alveolata</taxon>
        <taxon>Ciliophora</taxon>
        <taxon>Intramacronucleata</taxon>
        <taxon>Oligohymenophorea</taxon>
        <taxon>Peniculida</taxon>
        <taxon>Parameciidae</taxon>
        <taxon>Paramecium</taxon>
    </lineage>
</organism>
<keyword evidence="1" id="KW-0472">Membrane</keyword>
<reference evidence="2" key="1">
    <citation type="submission" date="2021-01" db="EMBL/GenBank/DDBJ databases">
        <authorList>
            <consortium name="Genoscope - CEA"/>
            <person name="William W."/>
        </authorList>
    </citation>
    <scope>NUCLEOTIDE SEQUENCE</scope>
</reference>
<dbReference type="Proteomes" id="UP000692954">
    <property type="component" value="Unassembled WGS sequence"/>
</dbReference>
<evidence type="ECO:0008006" key="4">
    <source>
        <dbReference type="Google" id="ProtNLM"/>
    </source>
</evidence>
<feature type="transmembrane region" description="Helical" evidence="1">
    <location>
        <begin position="31"/>
        <end position="49"/>
    </location>
</feature>
<sequence length="414" mass="50541">MNFIQRKIFLLITVTYYLIFRIRHTDINIEIYLKYLLYVVLYIQFMYQFERLLRIHFLEQQKMLIIFNQNNKIQRCKEIFKENHKEFLKMINNMQFSIQNYKSRVNKIIQVDNYFPQKSNLSNNYYQIIPKIKKVAIQLTKHFRIIYTPFRQQIHLYGFYYQQIFALSIFQSFDIQPIIILLVVEKHKIKKQKLRKKNYSKQLIFIQQIWIYNFADKQTDGKQINQIIKLINNNFIRSYTNFNVISQNKINLIQFLFIQDVISFYDGYFKQILKFYLIIQNSQQFKNYQYYIRFQYKKLLLFNLIHNPSDKQQTITIILDEMQTEFSQTPIISIKLLFEAPNLTKIQLQELAILCLQFLEELNHNSIVLLDFDLAVTFDNGNKIRAFCKNCSFKTKTKLLKNFFYSKRSEKAFY</sequence>
<evidence type="ECO:0000313" key="3">
    <source>
        <dbReference type="Proteomes" id="UP000692954"/>
    </source>
</evidence>
<name>A0A8S1QI97_9CILI</name>
<proteinExistence type="predicted"/>
<keyword evidence="1" id="KW-1133">Transmembrane helix</keyword>
<protein>
    <recommendedName>
        <fullName evidence="4">Transmembrane protein</fullName>
    </recommendedName>
</protein>
<keyword evidence="1" id="KW-0812">Transmembrane</keyword>
<comment type="caution">
    <text evidence="2">The sequence shown here is derived from an EMBL/GenBank/DDBJ whole genome shotgun (WGS) entry which is preliminary data.</text>
</comment>
<dbReference type="EMBL" id="CAJJDN010000107">
    <property type="protein sequence ID" value="CAD8114954.1"/>
    <property type="molecule type" value="Genomic_DNA"/>
</dbReference>
<evidence type="ECO:0000313" key="2">
    <source>
        <dbReference type="EMBL" id="CAD8114954.1"/>
    </source>
</evidence>
<dbReference type="AlphaFoldDB" id="A0A8S1QI97"/>
<evidence type="ECO:0000256" key="1">
    <source>
        <dbReference type="SAM" id="Phobius"/>
    </source>
</evidence>
<accession>A0A8S1QI97</accession>
<keyword evidence="3" id="KW-1185">Reference proteome</keyword>